<dbReference type="EMBL" id="JAUJYO010000016">
    <property type="protein sequence ID" value="KAK1295084.1"/>
    <property type="molecule type" value="Genomic_DNA"/>
</dbReference>
<accession>A0AAV9D2U9</accession>
<protein>
    <submittedName>
        <fullName evidence="1">Uncharacterized protein</fullName>
    </submittedName>
</protein>
<gene>
    <name evidence="1" type="ORF">QJS10_CPA16g01680</name>
</gene>
<proteinExistence type="predicted"/>
<organism evidence="1 2">
    <name type="scientific">Acorus calamus</name>
    <name type="common">Sweet flag</name>
    <dbReference type="NCBI Taxonomy" id="4465"/>
    <lineage>
        <taxon>Eukaryota</taxon>
        <taxon>Viridiplantae</taxon>
        <taxon>Streptophyta</taxon>
        <taxon>Embryophyta</taxon>
        <taxon>Tracheophyta</taxon>
        <taxon>Spermatophyta</taxon>
        <taxon>Magnoliopsida</taxon>
        <taxon>Liliopsida</taxon>
        <taxon>Acoraceae</taxon>
        <taxon>Acorus</taxon>
    </lineage>
</organism>
<evidence type="ECO:0000313" key="2">
    <source>
        <dbReference type="Proteomes" id="UP001180020"/>
    </source>
</evidence>
<reference evidence="1" key="1">
    <citation type="journal article" date="2023" name="Nat. Commun.">
        <title>Diploid and tetraploid genomes of Acorus and the evolution of monocots.</title>
        <authorList>
            <person name="Ma L."/>
            <person name="Liu K.W."/>
            <person name="Li Z."/>
            <person name="Hsiao Y.Y."/>
            <person name="Qi Y."/>
            <person name="Fu T."/>
            <person name="Tang G.D."/>
            <person name="Zhang D."/>
            <person name="Sun W.H."/>
            <person name="Liu D.K."/>
            <person name="Li Y."/>
            <person name="Chen G.Z."/>
            <person name="Liu X.D."/>
            <person name="Liao X.Y."/>
            <person name="Jiang Y.T."/>
            <person name="Yu X."/>
            <person name="Hao Y."/>
            <person name="Huang J."/>
            <person name="Zhao X.W."/>
            <person name="Ke S."/>
            <person name="Chen Y.Y."/>
            <person name="Wu W.L."/>
            <person name="Hsu J.L."/>
            <person name="Lin Y.F."/>
            <person name="Huang M.D."/>
            <person name="Li C.Y."/>
            <person name="Huang L."/>
            <person name="Wang Z.W."/>
            <person name="Zhao X."/>
            <person name="Zhong W.Y."/>
            <person name="Peng D.H."/>
            <person name="Ahmad S."/>
            <person name="Lan S."/>
            <person name="Zhang J.S."/>
            <person name="Tsai W.C."/>
            <person name="Van de Peer Y."/>
            <person name="Liu Z.J."/>
        </authorList>
    </citation>
    <scope>NUCLEOTIDE SEQUENCE</scope>
    <source>
        <strain evidence="1">CP</strain>
    </source>
</reference>
<keyword evidence="2" id="KW-1185">Reference proteome</keyword>
<sequence>MRLTPQFTISATSVMIMSLKNVQTQPTLLGLKVEASITTTYMPPHAITMPQSSPSLARFL</sequence>
<comment type="caution">
    <text evidence="1">The sequence shown here is derived from an EMBL/GenBank/DDBJ whole genome shotgun (WGS) entry which is preliminary data.</text>
</comment>
<dbReference type="AlphaFoldDB" id="A0AAV9D2U9"/>
<reference evidence="1" key="2">
    <citation type="submission" date="2023-06" db="EMBL/GenBank/DDBJ databases">
        <authorList>
            <person name="Ma L."/>
            <person name="Liu K.-W."/>
            <person name="Li Z."/>
            <person name="Hsiao Y.-Y."/>
            <person name="Qi Y."/>
            <person name="Fu T."/>
            <person name="Tang G."/>
            <person name="Zhang D."/>
            <person name="Sun W.-H."/>
            <person name="Liu D.-K."/>
            <person name="Li Y."/>
            <person name="Chen G.-Z."/>
            <person name="Liu X.-D."/>
            <person name="Liao X.-Y."/>
            <person name="Jiang Y.-T."/>
            <person name="Yu X."/>
            <person name="Hao Y."/>
            <person name="Huang J."/>
            <person name="Zhao X.-W."/>
            <person name="Ke S."/>
            <person name="Chen Y.-Y."/>
            <person name="Wu W.-L."/>
            <person name="Hsu J.-L."/>
            <person name="Lin Y.-F."/>
            <person name="Huang M.-D."/>
            <person name="Li C.-Y."/>
            <person name="Huang L."/>
            <person name="Wang Z.-W."/>
            <person name="Zhao X."/>
            <person name="Zhong W.-Y."/>
            <person name="Peng D.-H."/>
            <person name="Ahmad S."/>
            <person name="Lan S."/>
            <person name="Zhang J.-S."/>
            <person name="Tsai W.-C."/>
            <person name="Van De Peer Y."/>
            <person name="Liu Z.-J."/>
        </authorList>
    </citation>
    <scope>NUCLEOTIDE SEQUENCE</scope>
    <source>
        <strain evidence="1">CP</strain>
        <tissue evidence="1">Leaves</tissue>
    </source>
</reference>
<evidence type="ECO:0000313" key="1">
    <source>
        <dbReference type="EMBL" id="KAK1295084.1"/>
    </source>
</evidence>
<name>A0AAV9D2U9_ACOCL</name>
<dbReference type="Proteomes" id="UP001180020">
    <property type="component" value="Unassembled WGS sequence"/>
</dbReference>